<sequence length="6951" mass="782320">MELYLSACSKAANVAASKTASSGLAEDSQQCGDGVQKTHLPGVGAAQLLDLPLGVKLPLIPGSNTLFYTTKLSEKLFRPSYGFNLTDPYCHLLENQYKSLHDPHLRAYHKRKDILRRLKKGGYITSNNKIVCTLRELNKYRQYLTSLKLDFERNYIREQKMLSKQVNKLQENSQIPGHSNVAQFQNWLLQEGTQSVKDQERLIRQRYLDMVSRELEQLERTAEEQRLLRLDREERRQREYTRRKLNLRRKIEEEWKTKEMLLLMRIGEDVKREARIEEQRRRSREESDRKKQALLEKKMAYHLQKMQDNGIKREEMRKNIVDYKEQDGPRYEAYYSPKKKKKISDDIKLVYSAGDQKTSKGAYGSSVNTIHQSPSSSKNVDKKSSPSSACHPDVQDNDTEQKKEGETSKKSSIFDDRGDVCISAQNSVISAQNSPTRNFPRLSHSSVDPPKNEKEINADWNRKPKRPSNLCESGPQAPATAQGIFPSRVFSNIQQNVLQTCSQEKVTSEELNSIIQNIMTWVVATVTSILYPAITKYEERLQSKAYPVSDDSILSSDSSSFCSTCSEEFTYGSYTSAATKTLQREPCTCAVDISVRRPATPLKPPSANVERTVVGKTYHVKGQPVTSELKYNKTSTISTYPKLRSCKSDSHLASFETGTKKLKDATTETNGLESPLLSDQKAKTVNEMKNLENVFVNFKCHLKGETELILESIFQEIISDLTQAIPSISSVTAEVFVDQSKPEKGDLVSNVDICSVASEIVENMLEKLQSAVEKKRVQMFSQEDLSVNIKPGLTPSGESLIPSNGKVLTASLPYTVEPMCDIAEDMVHAILEKLMTLASYKQNELPHLEDATKLSHQQNMTDPRCMFLKKINKEKCNPEPDATNLTVKEEIQNLISDIFSQSSLAGYIEEAVSTILGYVQTELNNERLIASDETVILLQLLDDIFTQLHQKQVKVDDQKCRHSRLRNPSETEEKYRLTGTRLSTGSRSGRPLPPINVPGMVLYSEDDNEEIDKIVENVLASSFKDEQAKSQEHIPAHWFTKGDTCLEYKRNSKLPTKPTSPRSKVAFCDRRLKAELPSFKNKEMLKEKPCLNKEILFSQDQKYQIQKASENIVKSILTEMLKDIPSVHPGHLDSKTDNEASVPVSEKTQGLSHQEWMAQMFSVSEISTVAQEITDAVLNILHKASCFPSTTKSSISSSVHQNILDSSDTLHLVKAAPNKKPLKIWFGSEKKMKYLSSLDVDPTKPSLLQSEETQPKPVGDLIGKIIDTVFKRLKLLVCPKLQVGYKPSSTGRSSLQSELSTYTTKVVNIVLHAIQNELKCNKKNLDLRETDHTKSLTEKGFFADTDELESVASNLNDDIMAYPLLTCICEMLSSGRSDQSDISLPSDNPEPTTSYGSDNVDKQNILPSRQDKKSFYKYLSTPCALHSVFNGEDPKENSRLQVLDSIGETLYEMLCKLIGAPSHCQPSGSQLNEEKIMEHQQTATELQSNIQLISATILEYILTKLCNVDMDTSVVSSGVKAVSESLDIDSLSFASIIEEMTKCTDIISSIISRMVQKDNKEMTKSKEKTIVSVSSRTGRTKEIHSNKLKAVASDILNTVFAKLEGFASGNLETMVSINDGNEKSSKMDLACESPRVFADTLQSALYMQAKKVSSTILKAIQTELNMNSLDLKTRVKTTPPEKQTLKNIINLILDGLSSDMFNETESEERGPETYRYRPTYGNFLPGGAESDSFLEDTANTEKEFTGERTSLREETKSDSLQQWVLERTLNKIEVKLKEPQKSPVIPIIRNILNEIFQSALVSQLNVLSLSYSGGIPQTVDGPVAQTSVQCIDKMMGPFVSEADVTVVTDDVVRTVFHKLYSVTMTERNASESRYKTITFSADVSFHDHSFGGGKPSITVPDKNPSTLQSKFSADKQAKVNIVEDIVQAILTNLEAFATSKVNSLFFPQINFTVPVAFPIQQDKSTVSKAFSAKDLYSDDQFSCCSVYHIMSEKTNSSCQLSLNKLNTYATEVARKVLQGIKHELDKERENPFLTSNIVVSESIASQIVNTVLDIISSKGKCDDNNSGKETDSDQQEGIEKLFSKTAYRQALQFQIQDTIESILCDIYEKTLYQNNLSFATPTLKCSIVGKHSRANSEMSIEGENQLLPKHSVPKSDVTLISNDMVDIVLHNLSSPVILGINAKDSTSARLPLTFCDMFPKAVCQQPLFMGSKSERKTEYFPSSKNLKSAYANDSQITVGERGETKKSVPDSCEENADFITKTIFNRLESFATERIDSLINLTFQTKEKSLMSPELENCKQDDSIFHESSQGESNVNILKISTETILGQELTGSTFASYREKLGSIIHLSQSSLKEYADFIASAILKLIKNDLDLEIQKMHPHPNNISFQENITVSENVSSILKILYDKRSLKEISFYSKDNPNLLSQLTVSNEVSLGQRDKEKTDKLHLFSEYLLEQNQMALETESQVIVLEEIFMRNEESKQKERTALFSAVEEVLNKVHQRIMKIIGYLPSFKAIPHFISNSKIKTSAITQKNFSQSHINRVANDIIESVLEKMYSVVVTTLQECNKVEADDKNILPKKPSCIRETKQAGIGSNLTRYVLPQVYPYAGNQNVSVSFLQYSPLQMGKDLVQVVLRKITNFASLYLEETLSREGGSDESQPIRLHSSKVSPKGSPKPSFKTNLKARSKVTPLPKFRTKRHVETSHAKTKSKTKLGPGEKTPKESSSKTAIGLPQILSMGDAKNLLETKLPASELKMYAKDIISNILKTTAKEFEKVKQARETVNAKALPTDQIMAANKIVNTVLQGLNATNNHSLANPIKFSHLDDPKLSQGTIDAGSLAKPQACFYLENVSSQLEQIFPKEGIFKKMFDKWQAESNGMENEKCKLLMIAENVFTEVSIKAKELEYSLSLLDLPHLEDCESRLHSYFKGASSRAEDTKAQINMFGREIVEMLFEKLQLCFLSQMPTTHSKETLECRKEHITTKSKHGFPTKDILSSVPLYNTKIKDQISFDSSNQIVREIVERVLNVLESFVDLQFKHISKYEFSEIVKMPIENLFPIQQRLLSKNILPKLQPLKKFSDESKSSTVTSKENVQNTLLQIHSFHSELLTYAVNIVSDMLDIIKNKLDKEISQAEPSSTSILKENMAASEIIGTLMDQCTHFSESLIKNLPKESLFQGVENTYIVNQVELATNVKTPMSKSKEASFTNNSPQITVPGLDFYSEEEMKKKYKSSSNLPSYARAPVEDTIKSSEPMERSAAENTPSCSRNKVQDYNPRESDFGYFDQAMKGNSSLPEGTVLQKLLKKENESTEAALKQVMSFIEMRKGANPRVFHYEIPKPVVEPNQIQTTVSPLKICLAAENIVNTVLSSYGFPGQPHFNESMETMKPFFISRQNPLSVTSGGQKSEEKSLLRMWDKRISYIPEEEYKQTEASRGYISLLQKWESKNYPTLKTLKEVEVIAFADHELGPNEIHLVARHVTTSVVMYFKNFETRVSREEKVSIVSTLSRKKYESKQPLRSICSDSSLYQFCEHLTESVICHLISSIPDSTKDSQEKEKAWERQNAAFNMIISIDSQVSESKSISIGELALSISETITEILLNSNIIKADTAQQMFSLKKKYIYCPGVASADFDDLFQDLLIGVIHILSKEIGLNHHIENSGRNIPFPMLRSNHVPICDQKNTMQRQKASREQESSIHQIEHLIQKNKLNYLAYKLDSLAHSLKTHESKEVVNKVFNIVLDLFLPDEHSGEAMDCDKKAKTFFSSSNDWQKNSILGNNLGLTPKSVFLLNIVCEKLIRTLLEKCTNSVFLDNSPFSEEISAGECQLFKILQSVEDEKFDYCKGVMDCEQFQGDYVLDILENMAEMDQDLLSSDSMLTIISHRLVKSLMDKLCHSVQLPQSPPFENKHLKHRTREIQSSFLKAKRPELTGLGQGQDSLGLMSYGNALTASLNNPSIVNSRIQAPFGKKYSVTPSNVSPFKRQGMKDMDTIATHNKLYPGDMNTGVYSATFLEEIISELFFNLSTSLWVKNENISEAQLNELNALFVNSVVNEFNNAGVTVLRNSEERLCFPPVHKDIVSRIVDSVYYDVLQQYELKVTCGGNLACDSISTAEQITNSILLEILDYQLPSCFRGKLSHTSYYPLRAEVILQKLQNNLREFTSQYRSSTGYSTMLPHSFVEDIIRRLLSQLIPPPSKASSLGKKYLMSSDFNEMSTCIINKVISAISKHKIWFTIYDNQFLCTGKNLQKMVDSVYSNIVQTSDSLVSVQRSIISRSPIMVDRIASFIIQEIIENHLQPFLCGEGLPRPKTPSDAISNMVKQVLSEVIESHRPQTPSPLRIYPETFVREIVARLLSKIFSPKFNTEIELGNMTQKIVNSINNHFDKAEVHLLYDDKGKSYPSVHTDVVDELVTSVYRNVLKQHGLDPGVDKKPEVSDVFVEKITNLVVAAISDYLLHPLFSGDLSSSSYSISTAENIIQDVLSNISKSTNPSQSLSPYNTLLPYTFLEDMIRVLLFRIFPSASSIVPDRETPKDRSGVNFNEIASEIISDIRMKVSQHEIGFSKDEEETKFVYSEDDVQHLVDSVFKNISQSSESQASLEQNITSSDDVLIDRLAGFIIKHICQQHLQPFVDRKSLPSSYTYFGNERRQWFYASVYSSTFLEDVVSGVLSKIFHRGLGIVQTKSVKDSENELFHKVEKLTHLITEEFSKAQVSILENAEEKICLPPVERDTVKNIIDRVYSQVLQEYEMEIMPDKDFLNDTLAARITKVILAETFDFQIHPNLIEKLPFRSHSKLSTDVLIKKVQCDITKSRLQRQASTIYTTMLSHTHLEKIVSQLISQMSPLAYSAEHPDISQSELSDTVIKLINEIMSIISKHAICIIKHGNEKQSMISEKDIQSMVDSIYADLSHTNIYQSLTKDKKGISNMPVSKIASFIIKEIFNHHLQSFLSRDKSLLSAAVDQKYKQKAADPKQKELSCIVNSAVFLEEVISELLCKLLYAFSHNVLAAENPEAVKAKITGIVTTLVKSIVLEFSTSEILVADNYDGDIFFSEGYKEMVHKTVNLIYEKILDEYKSLIQIYRAIQSDTVCFGRKIYNLLLGEIYDYQVQSLVSGQLVSSSYSSPQADNIIRNVLSVIMRDSHALPSCITVLPRSLLEDIIYKLLVHIFPSSYSESEMKEEEVSPDYEFVDAASKLTDEIIREISEHEIYLATAEENAESMQSEVVENLVDSICSNILKKYEFQAEVEKDADKKGGLFLSKIAGFIMKEIMDHHLQPFLHGEESSFSNLTNYDHVSVLSKPGKEKRQSSLYSATFLEDVIVDLVRKFYSLPSTAEDSKRTETPEPDIVSLAIKFAKSLIGEFRKSEIKVLPKAEEIFSFPPIDKETVDNISNFVYDQFIAKYGSNDIQKDEKNNIVIEMVAALAQKAISVFKIQPLFSGDWSSTFFSFLNPDNITQRVQHLPQKTSTPINRCLKGNELTLPEHSYKHTSLTSDQKNVLDTLGIDKGTMSKNKSFKTKETLMKKGDIQDSVVTSVTRIMKSNMDSLVSGSAAGVASKKKANENKMGISVQKSDVSVVTSLTTNVKCRDTLKSGSCVTFKNNEIEKKSISASKDKERQGKEVHTQCLVATNDTECEKKIPGSYFEINHEKKNDKTRENPFKKEDKPFQLPPLTSKVRNTGITTEKTLKVTQEANNEERKDTPVQINTNEGQYSDYESVQNVIENIYENILEIYHSQESADYSKLQSPPGHTKLPVIQEVGKDVTQPVSIIKNLSAKEKEETERERTREREKERDKEKERGQKRERDKVEVKKIKNEPSKLDSPQYPPKSKPGIFPAKFLEDVITEMVNKLIFSSSTETQTYDTCQSVSDDENQAELYDTAMRLIDSLLKEFSDAQIKVFRPNKENQFFPPVSSSSKEPPRHKESSIGEASSNIKKTTVDEMPHMHKVTEKPSSSKIPFLDKISAIDETLVSKVVHSSVCNILKEYTSQGSICKNIKSNTGDLARRLTSAVINEIFQHKLNLILCDEVPASSCLPLETKDVVKKIQKVAQMASKECQTSSPYTIMLPHEFLENVISALLSKIFSTVSNTKAEASEGNWSAELDFLQMKLLSTVTAEISKDEDTIIQYVESLHPNDDEIIQLVVQSLYDNLLSQFGSQEIIQNCVASGCRILSETVVDLILREVAGNQLQNYFSGELTPYQCAEVDSVVENILKDVIETADAPQPQPSHARILPYNIIEEIAVKFLSKLLTMFPKVDKEKPKSLETEMQKITSKILNSMQEFISKSKIKVLPPAKDLPAVPLADNKTIETVVNSVYTSVLKHSGSHMSIFKDLMGKSNVLSDIIGFLMVKEISNSEFQPQVEEKLSNSELVLEAVKIMEKVVKIVDEFRSQEKASSKKGSLLDATFLEEALALFLAKIVRLPSASSKDAKNLSKPELNKIASQLTKSVTAEISKSNISLIAADPEERFLNTKSIEMISQVIDSIYSNILQQSGTHQELYYDIKNANRVFPKKVASLIINGVSNFPLDVCSPQNSSVSIYEDLDIDRIVQKAQEHAVEMIPHIDKGKSDKNSVVADSPIKIVPYVGDKPIKIDPNIISEHLAVISVKTQPLEKLKMECLKKTGHSIAELRRASISGRSYYSSEMSAVGELKRERRTSLSKTGRLDIKPFEVVCRNSFQNIRKPDITKVELLKDVRNKKELIIRLVAHDIDQEISGSSIEEGLTSDEDEVVLKEIVQEEYLEQFEDQMKEARKPVESKGVSPKPTRSTSSLKKFFSLSKCCQPTSSANAENTEATSNHVIEPKEVQVKRAVAKLDMTTCSRTLTEADSSWEERPQRKKEEKKTITEPTHYFIHRIMSSSSYNQEDLISYAGETEDCTPDTNTQILEERSQEQRPEYSNSVKFISLFEGNKNILGNANPSKEVISETPKPNISKQGSKMLAKVSSALSKVFSRTNANISKSPSPPHQDGP</sequence>
<feature type="region of interest" description="Disordered" evidence="2">
    <location>
        <begin position="3244"/>
        <end position="3269"/>
    </location>
</feature>
<dbReference type="PANTHER" id="PTHR21856">
    <property type="entry name" value="FIBROUS SHEATH-INTERACTING PROTEIN 2"/>
    <property type="match status" value="1"/>
</dbReference>
<dbReference type="Pfam" id="PF15783">
    <property type="entry name" value="FSIP2"/>
    <property type="match status" value="4"/>
</dbReference>
<feature type="compositionally biased region" description="Basic and acidic residues" evidence="2">
    <location>
        <begin position="967"/>
        <end position="976"/>
    </location>
</feature>
<evidence type="ECO:0000256" key="1">
    <source>
        <dbReference type="SAM" id="Coils"/>
    </source>
</evidence>
<feature type="domain" description="Fibrous sheath-interacting protein 2 C-terminal" evidence="3">
    <location>
        <begin position="5944"/>
        <end position="6817"/>
    </location>
</feature>
<feature type="compositionally biased region" description="Polar residues" evidence="2">
    <location>
        <begin position="365"/>
        <end position="378"/>
    </location>
</feature>
<feature type="region of interest" description="Disordered" evidence="2">
    <location>
        <begin position="5753"/>
        <end position="5818"/>
    </location>
</feature>
<dbReference type="InterPro" id="IPR038891">
    <property type="entry name" value="FSIP2"/>
</dbReference>
<feature type="region of interest" description="Disordered" evidence="2">
    <location>
        <begin position="2652"/>
        <end position="2729"/>
    </location>
</feature>
<dbReference type="GeneID" id="102528845"/>
<feature type="region of interest" description="Disordered" evidence="2">
    <location>
        <begin position="960"/>
        <end position="993"/>
    </location>
</feature>
<reference evidence="5" key="1">
    <citation type="submission" date="2025-08" db="UniProtKB">
        <authorList>
            <consortium name="RefSeq"/>
        </authorList>
    </citation>
    <scope>IDENTIFICATION</scope>
</reference>
<feature type="region of interest" description="Disordered" evidence="2">
    <location>
        <begin position="432"/>
        <end position="479"/>
    </location>
</feature>
<feature type="compositionally biased region" description="Low complexity" evidence="2">
    <location>
        <begin position="2667"/>
        <end position="2678"/>
    </location>
</feature>
<keyword evidence="4" id="KW-1185">Reference proteome</keyword>
<feature type="compositionally biased region" description="Basic and acidic residues" evidence="2">
    <location>
        <begin position="5760"/>
        <end position="5805"/>
    </location>
</feature>
<feature type="compositionally biased region" description="Basic and acidic residues" evidence="2">
    <location>
        <begin position="399"/>
        <end position="414"/>
    </location>
</feature>
<feature type="region of interest" description="Disordered" evidence="2">
    <location>
        <begin position="5634"/>
        <end position="5660"/>
    </location>
</feature>
<name>A0ABM5D8Y3_VICPA</name>
<feature type="coiled-coil region" evidence="1">
    <location>
        <begin position="208"/>
        <end position="250"/>
    </location>
</feature>
<feature type="compositionally biased region" description="Basic and acidic residues" evidence="2">
    <location>
        <begin position="3244"/>
        <end position="3256"/>
    </location>
</feature>
<feature type="domain" description="Fibrous sheath-interacting protein 2 C-terminal" evidence="3">
    <location>
        <begin position="4969"/>
        <end position="5456"/>
    </location>
</feature>
<protein>
    <submittedName>
        <fullName evidence="5">Fibrous sheath-interacting protein 2 isoform X1</fullName>
    </submittedName>
</protein>
<feature type="domain" description="Fibrous sheath-interacting protein 2 C-terminal" evidence="3">
    <location>
        <begin position="4100"/>
        <end position="4625"/>
    </location>
</feature>
<evidence type="ECO:0000259" key="3">
    <source>
        <dbReference type="Pfam" id="PF15783"/>
    </source>
</evidence>
<evidence type="ECO:0000313" key="5">
    <source>
        <dbReference type="RefSeq" id="XP_072817370.1"/>
    </source>
</evidence>
<feature type="compositionally biased region" description="Polar residues" evidence="2">
    <location>
        <begin position="1377"/>
        <end position="1397"/>
    </location>
</feature>
<proteinExistence type="predicted"/>
<feature type="region of interest" description="Disordered" evidence="2">
    <location>
        <begin position="5893"/>
        <end position="5927"/>
    </location>
</feature>
<feature type="region of interest" description="Disordered" evidence="2">
    <location>
        <begin position="1377"/>
        <end position="1404"/>
    </location>
</feature>
<feature type="compositionally biased region" description="Basic and acidic residues" evidence="2">
    <location>
        <begin position="5634"/>
        <end position="5652"/>
    </location>
</feature>
<feature type="region of interest" description="Disordered" evidence="2">
    <location>
        <begin position="6899"/>
        <end position="6920"/>
    </location>
</feature>
<dbReference type="Proteomes" id="UP001652581">
    <property type="component" value="Chromosome 5"/>
</dbReference>
<evidence type="ECO:0000313" key="4">
    <source>
        <dbReference type="Proteomes" id="UP001652581"/>
    </source>
</evidence>
<evidence type="ECO:0000256" key="2">
    <source>
        <dbReference type="SAM" id="MobiDB-lite"/>
    </source>
</evidence>
<feature type="domain" description="Fibrous sheath-interacting protein 2 C-terminal" evidence="3">
    <location>
        <begin position="4645"/>
        <end position="4738"/>
    </location>
</feature>
<dbReference type="PANTHER" id="PTHR21856:SF7">
    <property type="entry name" value="FIBROUS SHEATH-INTERACTING PROTEIN 2"/>
    <property type="match status" value="1"/>
</dbReference>
<feature type="compositionally biased region" description="Basic and acidic residues" evidence="2">
    <location>
        <begin position="450"/>
        <end position="462"/>
    </location>
</feature>
<gene>
    <name evidence="5" type="primary">FSIP2</name>
</gene>
<accession>A0ABM5D8Y3</accession>
<keyword evidence="1" id="KW-0175">Coiled coil</keyword>
<organism evidence="4 5">
    <name type="scientific">Vicugna pacos</name>
    <name type="common">Alpaca</name>
    <name type="synonym">Lama pacos</name>
    <dbReference type="NCBI Taxonomy" id="30538"/>
    <lineage>
        <taxon>Eukaryota</taxon>
        <taxon>Metazoa</taxon>
        <taxon>Chordata</taxon>
        <taxon>Craniata</taxon>
        <taxon>Vertebrata</taxon>
        <taxon>Euteleostomi</taxon>
        <taxon>Mammalia</taxon>
        <taxon>Eutheria</taxon>
        <taxon>Laurasiatheria</taxon>
        <taxon>Artiodactyla</taxon>
        <taxon>Tylopoda</taxon>
        <taxon>Camelidae</taxon>
        <taxon>Vicugna</taxon>
    </lineage>
</organism>
<dbReference type="RefSeq" id="XP_072817370.1">
    <property type="nucleotide sequence ID" value="XM_072961269.1"/>
</dbReference>
<dbReference type="InterPro" id="IPR031554">
    <property type="entry name" value="FSIP2_C"/>
</dbReference>
<feature type="compositionally biased region" description="Polar residues" evidence="2">
    <location>
        <begin position="3257"/>
        <end position="3266"/>
    </location>
</feature>
<feature type="region of interest" description="Disordered" evidence="2">
    <location>
        <begin position="356"/>
        <end position="414"/>
    </location>
</feature>